<evidence type="ECO:0000256" key="1">
    <source>
        <dbReference type="ARBA" id="ARBA00005395"/>
    </source>
</evidence>
<comment type="similarity">
    <text evidence="1">Belongs to the acetyltransferase family. RimI subfamily.</text>
</comment>
<evidence type="ECO:0000256" key="2">
    <source>
        <dbReference type="ARBA" id="ARBA00022490"/>
    </source>
</evidence>
<evidence type="ECO:0000313" key="6">
    <source>
        <dbReference type="EMBL" id="KRL42834.1"/>
    </source>
</evidence>
<feature type="domain" description="N-acetyltransferase" evidence="5">
    <location>
        <begin position="29"/>
        <end position="175"/>
    </location>
</feature>
<keyword evidence="2" id="KW-0963">Cytoplasm</keyword>
<dbReference type="InterPro" id="IPR050680">
    <property type="entry name" value="YpeA/RimI_acetyltransf"/>
</dbReference>
<dbReference type="PROSITE" id="PS51186">
    <property type="entry name" value="GNAT"/>
    <property type="match status" value="1"/>
</dbReference>
<keyword evidence="4" id="KW-0012">Acyltransferase</keyword>
<dbReference type="GO" id="GO:0008080">
    <property type="term" value="F:N-acetyltransferase activity"/>
    <property type="evidence" value="ECO:0007669"/>
    <property type="project" value="InterPro"/>
</dbReference>
<dbReference type="InterPro" id="IPR006464">
    <property type="entry name" value="AcTrfase_RimI/Ard1"/>
</dbReference>
<dbReference type="EMBL" id="AZEZ01000099">
    <property type="protein sequence ID" value="KRL42834.1"/>
    <property type="molecule type" value="Genomic_DNA"/>
</dbReference>
<evidence type="ECO:0000256" key="3">
    <source>
        <dbReference type="ARBA" id="ARBA00022679"/>
    </source>
</evidence>
<dbReference type="InterPro" id="IPR016181">
    <property type="entry name" value="Acyl_CoA_acyltransferase"/>
</dbReference>
<dbReference type="AlphaFoldDB" id="A0A0R1QLJ4"/>
<dbReference type="Gene3D" id="3.40.630.30">
    <property type="match status" value="1"/>
</dbReference>
<keyword evidence="7" id="KW-1185">Reference proteome</keyword>
<accession>A0A0R1QLJ4</accession>
<dbReference type="SUPFAM" id="SSF55729">
    <property type="entry name" value="Acyl-CoA N-acyltransferases (Nat)"/>
    <property type="match status" value="1"/>
</dbReference>
<gene>
    <name evidence="6" type="ORF">FD29_GL001485</name>
</gene>
<keyword evidence="3 6" id="KW-0808">Transferase</keyword>
<dbReference type="InterPro" id="IPR000182">
    <property type="entry name" value="GNAT_dom"/>
</dbReference>
<comment type="caution">
    <text evidence="6">The sequence shown here is derived from an EMBL/GenBank/DDBJ whole genome shotgun (WGS) entry which is preliminary data.</text>
</comment>
<dbReference type="NCBIfam" id="TIGR01575">
    <property type="entry name" value="rimI"/>
    <property type="match status" value="1"/>
</dbReference>
<evidence type="ECO:0000313" key="7">
    <source>
        <dbReference type="Proteomes" id="UP000050872"/>
    </source>
</evidence>
<dbReference type="STRING" id="1423770.FD29_GL001485"/>
<organism evidence="6 7">
    <name type="scientific">Companilactobacillus mindensis DSM 14500</name>
    <dbReference type="NCBI Taxonomy" id="1423770"/>
    <lineage>
        <taxon>Bacteria</taxon>
        <taxon>Bacillati</taxon>
        <taxon>Bacillota</taxon>
        <taxon>Bacilli</taxon>
        <taxon>Lactobacillales</taxon>
        <taxon>Lactobacillaceae</taxon>
        <taxon>Companilactobacillus</taxon>
    </lineage>
</organism>
<name>A0A0R1QLJ4_9LACO</name>
<reference evidence="6 7" key="1">
    <citation type="journal article" date="2015" name="Genome Announc.">
        <title>Expanding the biotechnology potential of lactobacilli through comparative genomics of 213 strains and associated genera.</title>
        <authorList>
            <person name="Sun Z."/>
            <person name="Harris H.M."/>
            <person name="McCann A."/>
            <person name="Guo C."/>
            <person name="Argimon S."/>
            <person name="Zhang W."/>
            <person name="Yang X."/>
            <person name="Jeffery I.B."/>
            <person name="Cooney J.C."/>
            <person name="Kagawa T.F."/>
            <person name="Liu W."/>
            <person name="Song Y."/>
            <person name="Salvetti E."/>
            <person name="Wrobel A."/>
            <person name="Rasinkangas P."/>
            <person name="Parkhill J."/>
            <person name="Rea M.C."/>
            <person name="O'Sullivan O."/>
            <person name="Ritari J."/>
            <person name="Douillard F.P."/>
            <person name="Paul Ross R."/>
            <person name="Yang R."/>
            <person name="Briner A.E."/>
            <person name="Felis G.E."/>
            <person name="de Vos W.M."/>
            <person name="Barrangou R."/>
            <person name="Klaenhammer T.R."/>
            <person name="Caufield P.W."/>
            <person name="Cui Y."/>
            <person name="Zhang H."/>
            <person name="O'Toole P.W."/>
        </authorList>
    </citation>
    <scope>NUCLEOTIDE SEQUENCE [LARGE SCALE GENOMIC DNA]</scope>
    <source>
        <strain evidence="6 7">DSM 14500</strain>
    </source>
</reference>
<sequence>MKKFKDLFLNKTEKFDFEEQNVTIEDQKFALRKAQQKDAIEYMQIQETIYPIPVPWPIDIVQMEIDNKKALYLSLVDDKNVIAFIGVSLSDQVESHITNLAVHADYHNMGIGHLLLNEVFKYCRKRHFKKMSLEVDVTNDSALALYDAFGFKVRTVHKKYYFRNHHDALEMMVDL</sequence>
<dbReference type="CDD" id="cd04301">
    <property type="entry name" value="NAT_SF"/>
    <property type="match status" value="1"/>
</dbReference>
<dbReference type="PATRIC" id="fig|1423770.3.peg.1523"/>
<dbReference type="Pfam" id="PF00583">
    <property type="entry name" value="Acetyltransf_1"/>
    <property type="match status" value="1"/>
</dbReference>
<dbReference type="Proteomes" id="UP000050872">
    <property type="component" value="Unassembled WGS sequence"/>
</dbReference>
<proteinExistence type="inferred from homology"/>
<dbReference type="PANTHER" id="PTHR43420">
    <property type="entry name" value="ACETYLTRANSFERASE"/>
    <property type="match status" value="1"/>
</dbReference>
<evidence type="ECO:0000256" key="4">
    <source>
        <dbReference type="ARBA" id="ARBA00023315"/>
    </source>
</evidence>
<dbReference type="PANTHER" id="PTHR43420:SF44">
    <property type="entry name" value="ACETYLTRANSFERASE YPEA"/>
    <property type="match status" value="1"/>
</dbReference>
<protein>
    <submittedName>
        <fullName evidence="6">Ribosomal-protein-alanine acetyltransferase</fullName>
    </submittedName>
</protein>
<evidence type="ECO:0000259" key="5">
    <source>
        <dbReference type="PROSITE" id="PS51186"/>
    </source>
</evidence>